<dbReference type="PROSITE" id="PS50931">
    <property type="entry name" value="HTH_LYSR"/>
    <property type="match status" value="1"/>
</dbReference>
<dbReference type="PANTHER" id="PTHR30346">
    <property type="entry name" value="TRANSCRIPTIONAL DUAL REGULATOR HCAR-RELATED"/>
    <property type="match status" value="1"/>
</dbReference>
<dbReference type="InterPro" id="IPR000847">
    <property type="entry name" value="LysR_HTH_N"/>
</dbReference>
<dbReference type="Proteomes" id="UP001596139">
    <property type="component" value="Unassembled WGS sequence"/>
</dbReference>
<dbReference type="PANTHER" id="PTHR30346:SF28">
    <property type="entry name" value="HTH-TYPE TRANSCRIPTIONAL REGULATOR CYNR"/>
    <property type="match status" value="1"/>
</dbReference>
<dbReference type="InterPro" id="IPR036388">
    <property type="entry name" value="WH-like_DNA-bd_sf"/>
</dbReference>
<dbReference type="PRINTS" id="PR00039">
    <property type="entry name" value="HTHLYSR"/>
</dbReference>
<dbReference type="CDD" id="cd08434">
    <property type="entry name" value="PBP2_GltC_like"/>
    <property type="match status" value="1"/>
</dbReference>
<keyword evidence="2" id="KW-0805">Transcription regulation</keyword>
<reference evidence="7" key="1">
    <citation type="journal article" date="2019" name="Int. J. Syst. Evol. Microbiol.">
        <title>The Global Catalogue of Microorganisms (GCM) 10K type strain sequencing project: providing services to taxonomists for standard genome sequencing and annotation.</title>
        <authorList>
            <consortium name="The Broad Institute Genomics Platform"/>
            <consortium name="The Broad Institute Genome Sequencing Center for Infectious Disease"/>
            <person name="Wu L."/>
            <person name="Ma J."/>
        </authorList>
    </citation>
    <scope>NUCLEOTIDE SEQUENCE [LARGE SCALE GENOMIC DNA]</scope>
    <source>
        <strain evidence="7">CGMCC 1.15180</strain>
    </source>
</reference>
<evidence type="ECO:0000256" key="3">
    <source>
        <dbReference type="ARBA" id="ARBA00023125"/>
    </source>
</evidence>
<proteinExistence type="inferred from homology"/>
<dbReference type="Gene3D" id="1.10.10.10">
    <property type="entry name" value="Winged helix-like DNA-binding domain superfamily/Winged helix DNA-binding domain"/>
    <property type="match status" value="1"/>
</dbReference>
<sequence>MSERAEPADYSDDGTAVPPVPLTGDSAALLLSPRLAQFAAVARAQHVTRAAAELGVPQPTLSRSLARLEADLGVQLLTRHGRRVRLTSSGRTLLAHAERSLLHAERAGRAVREDADPHSGRIAFGFPHTLGPSTVPDLLREFSARYPRIRFQLMQDYGAALLSRLRTGELDLTLISPPPDAPDVTVRRVHRQPLRIVVPAGHPLAGRKRVRLAEVRDDAFVSLPAGYGLRQITERLCAEAGFAPRITFEGEEVETLRGLVAAGLGVALLPAPAVPRPGVVELAADGPGVVREIALIWVNGHRAPAPVEEFRRFLLARRDRLLSG</sequence>
<dbReference type="RefSeq" id="WP_245659185.1">
    <property type="nucleotide sequence ID" value="NZ_JBHSPX010000006.1"/>
</dbReference>
<keyword evidence="7" id="KW-1185">Reference proteome</keyword>
<evidence type="ECO:0000313" key="6">
    <source>
        <dbReference type="EMBL" id="MFC6065108.1"/>
    </source>
</evidence>
<dbReference type="Pfam" id="PF03466">
    <property type="entry name" value="LysR_substrate"/>
    <property type="match status" value="1"/>
</dbReference>
<dbReference type="InterPro" id="IPR036390">
    <property type="entry name" value="WH_DNA-bd_sf"/>
</dbReference>
<dbReference type="Gene3D" id="3.40.190.10">
    <property type="entry name" value="Periplasmic binding protein-like II"/>
    <property type="match status" value="2"/>
</dbReference>
<gene>
    <name evidence="6" type="ORF">ACFP4F_21530</name>
</gene>
<dbReference type="EMBL" id="JBHSPX010000006">
    <property type="protein sequence ID" value="MFC6065108.1"/>
    <property type="molecule type" value="Genomic_DNA"/>
</dbReference>
<comment type="similarity">
    <text evidence="1">Belongs to the LysR transcriptional regulatory family.</text>
</comment>
<dbReference type="Pfam" id="PF00126">
    <property type="entry name" value="HTH_1"/>
    <property type="match status" value="1"/>
</dbReference>
<dbReference type="SUPFAM" id="SSF53850">
    <property type="entry name" value="Periplasmic binding protein-like II"/>
    <property type="match status" value="1"/>
</dbReference>
<keyword evidence="3" id="KW-0238">DNA-binding</keyword>
<dbReference type="SUPFAM" id="SSF46785">
    <property type="entry name" value="Winged helix' DNA-binding domain"/>
    <property type="match status" value="1"/>
</dbReference>
<evidence type="ECO:0000259" key="5">
    <source>
        <dbReference type="PROSITE" id="PS50931"/>
    </source>
</evidence>
<evidence type="ECO:0000256" key="2">
    <source>
        <dbReference type="ARBA" id="ARBA00023015"/>
    </source>
</evidence>
<evidence type="ECO:0000256" key="1">
    <source>
        <dbReference type="ARBA" id="ARBA00009437"/>
    </source>
</evidence>
<feature type="domain" description="HTH lysR-type" evidence="5">
    <location>
        <begin position="38"/>
        <end position="87"/>
    </location>
</feature>
<keyword evidence="4" id="KW-0804">Transcription</keyword>
<name>A0ABW1MP96_9ACTN</name>
<comment type="caution">
    <text evidence="6">The sequence shown here is derived from an EMBL/GenBank/DDBJ whole genome shotgun (WGS) entry which is preliminary data.</text>
</comment>
<organism evidence="6 7">
    <name type="scientific">Streptomyces ochraceiscleroticus</name>
    <dbReference type="NCBI Taxonomy" id="47761"/>
    <lineage>
        <taxon>Bacteria</taxon>
        <taxon>Bacillati</taxon>
        <taxon>Actinomycetota</taxon>
        <taxon>Actinomycetes</taxon>
        <taxon>Kitasatosporales</taxon>
        <taxon>Streptomycetaceae</taxon>
        <taxon>Streptomyces</taxon>
    </lineage>
</organism>
<evidence type="ECO:0000256" key="4">
    <source>
        <dbReference type="ARBA" id="ARBA00023163"/>
    </source>
</evidence>
<evidence type="ECO:0000313" key="7">
    <source>
        <dbReference type="Proteomes" id="UP001596139"/>
    </source>
</evidence>
<dbReference type="InterPro" id="IPR005119">
    <property type="entry name" value="LysR_subst-bd"/>
</dbReference>
<accession>A0ABW1MP96</accession>
<protein>
    <submittedName>
        <fullName evidence="6">LysR family transcriptional regulator</fullName>
    </submittedName>
</protein>